<dbReference type="Gene3D" id="1.20.5.440">
    <property type="entry name" value="ATP synthase delta/epsilon subunit, C-terminal domain"/>
    <property type="match status" value="1"/>
</dbReference>
<evidence type="ECO:0000256" key="2">
    <source>
        <dbReference type="ARBA" id="ARBA00004202"/>
    </source>
</evidence>
<dbReference type="AlphaFoldDB" id="A0A430B1M9"/>
<evidence type="ECO:0000256" key="15">
    <source>
        <dbReference type="RuleBase" id="RU003656"/>
    </source>
</evidence>
<keyword evidence="10 14" id="KW-0139">CF(1)</keyword>
<dbReference type="InterPro" id="IPR036794">
    <property type="entry name" value="ATP_F1_dsu/esu_C_sf"/>
</dbReference>
<proteinExistence type="inferred from homology"/>
<organism evidence="19 20">
    <name type="scientific">Vagococcus carniphilus</name>
    <dbReference type="NCBI Taxonomy" id="218144"/>
    <lineage>
        <taxon>Bacteria</taxon>
        <taxon>Bacillati</taxon>
        <taxon>Bacillota</taxon>
        <taxon>Bacilli</taxon>
        <taxon>Lactobacillales</taxon>
        <taxon>Enterococcaceae</taxon>
        <taxon>Vagococcus</taxon>
    </lineage>
</organism>
<keyword evidence="5 14" id="KW-0813">Transport</keyword>
<gene>
    <name evidence="14" type="primary">atpC</name>
    <name evidence="19" type="ORF">CBF28_08780</name>
</gene>
<feature type="coiled-coil region" evidence="16">
    <location>
        <begin position="87"/>
        <end position="117"/>
    </location>
</feature>
<keyword evidence="7 14" id="KW-0375">Hydrogen ion transport</keyword>
<evidence type="ECO:0000259" key="17">
    <source>
        <dbReference type="Pfam" id="PF00401"/>
    </source>
</evidence>
<evidence type="ECO:0000256" key="4">
    <source>
        <dbReference type="ARBA" id="ARBA00014480"/>
    </source>
</evidence>
<dbReference type="CDD" id="cd12152">
    <property type="entry name" value="F1-ATPase_delta"/>
    <property type="match status" value="1"/>
</dbReference>
<protein>
    <recommendedName>
        <fullName evidence="4 14">ATP synthase epsilon chain</fullName>
    </recommendedName>
    <alternativeName>
        <fullName evidence="13 14">ATP synthase F1 sector epsilon subunit</fullName>
    </alternativeName>
    <alternativeName>
        <fullName evidence="12 14">F-ATPase epsilon subunit</fullName>
    </alternativeName>
</protein>
<evidence type="ECO:0000313" key="19">
    <source>
        <dbReference type="EMBL" id="RSU14234.1"/>
    </source>
</evidence>
<dbReference type="GO" id="GO:0046933">
    <property type="term" value="F:proton-transporting ATP synthase activity, rotational mechanism"/>
    <property type="evidence" value="ECO:0007669"/>
    <property type="project" value="UniProtKB-UniRule"/>
</dbReference>
<dbReference type="GO" id="GO:0005524">
    <property type="term" value="F:ATP binding"/>
    <property type="evidence" value="ECO:0007669"/>
    <property type="project" value="UniProtKB-UniRule"/>
</dbReference>
<dbReference type="Pfam" id="PF02823">
    <property type="entry name" value="ATP-synt_DE_N"/>
    <property type="match status" value="1"/>
</dbReference>
<evidence type="ECO:0000256" key="13">
    <source>
        <dbReference type="ARBA" id="ARBA00031795"/>
    </source>
</evidence>
<feature type="domain" description="ATP synthase epsilon subunit C-terminal" evidence="17">
    <location>
        <begin position="91"/>
        <end position="138"/>
    </location>
</feature>
<dbReference type="Pfam" id="PF00401">
    <property type="entry name" value="ATP-synt_DE"/>
    <property type="match status" value="1"/>
</dbReference>
<comment type="subcellular location">
    <subcellularLocation>
        <location evidence="2 14">Cell membrane</location>
        <topology evidence="2 14">Peripheral membrane protein</topology>
    </subcellularLocation>
</comment>
<dbReference type="GO" id="GO:0005886">
    <property type="term" value="C:plasma membrane"/>
    <property type="evidence" value="ECO:0007669"/>
    <property type="project" value="UniProtKB-SubCell"/>
</dbReference>
<feature type="domain" description="ATP synthase F1 complex delta/epsilon subunit N-terminal" evidence="18">
    <location>
        <begin position="4"/>
        <end position="86"/>
    </location>
</feature>
<dbReference type="NCBIfam" id="TIGR01216">
    <property type="entry name" value="ATP_synt_epsi"/>
    <property type="match status" value="1"/>
</dbReference>
<evidence type="ECO:0000256" key="7">
    <source>
        <dbReference type="ARBA" id="ARBA00022781"/>
    </source>
</evidence>
<dbReference type="InterPro" id="IPR020546">
    <property type="entry name" value="ATP_synth_F1_dsu/esu_N"/>
</dbReference>
<evidence type="ECO:0000259" key="18">
    <source>
        <dbReference type="Pfam" id="PF02823"/>
    </source>
</evidence>
<dbReference type="NCBIfam" id="NF001846">
    <property type="entry name" value="PRK00571.1-3"/>
    <property type="match status" value="1"/>
</dbReference>
<dbReference type="InterPro" id="IPR020547">
    <property type="entry name" value="ATP_synth_F1_esu_C"/>
</dbReference>
<evidence type="ECO:0000256" key="12">
    <source>
        <dbReference type="ARBA" id="ARBA00030215"/>
    </source>
</evidence>
<dbReference type="GeneID" id="95580175"/>
<keyword evidence="9 14" id="KW-0472">Membrane</keyword>
<dbReference type="PANTHER" id="PTHR13822">
    <property type="entry name" value="ATP SYNTHASE DELTA/EPSILON CHAIN"/>
    <property type="match status" value="1"/>
</dbReference>
<comment type="caution">
    <text evidence="19">The sequence shown here is derived from an EMBL/GenBank/DDBJ whole genome shotgun (WGS) entry which is preliminary data.</text>
</comment>
<evidence type="ECO:0000256" key="9">
    <source>
        <dbReference type="ARBA" id="ARBA00023136"/>
    </source>
</evidence>
<keyword evidence="20" id="KW-1185">Reference proteome</keyword>
<reference evidence="19 20" key="1">
    <citation type="submission" date="2017-05" db="EMBL/GenBank/DDBJ databases">
        <title>Vagococcus spp. assemblies.</title>
        <authorList>
            <person name="Gulvik C.A."/>
        </authorList>
    </citation>
    <scope>NUCLEOTIDE SEQUENCE [LARGE SCALE GENOMIC DNA]</scope>
    <source>
        <strain evidence="19 20">SS1714</strain>
    </source>
</reference>
<name>A0A430B1M9_9ENTE</name>
<dbReference type="Proteomes" id="UP000288028">
    <property type="component" value="Unassembled WGS sequence"/>
</dbReference>
<dbReference type="GO" id="GO:0045259">
    <property type="term" value="C:proton-transporting ATP synthase complex"/>
    <property type="evidence" value="ECO:0007669"/>
    <property type="project" value="UniProtKB-KW"/>
</dbReference>
<dbReference type="EMBL" id="NGKB01000007">
    <property type="protein sequence ID" value="RSU14234.1"/>
    <property type="molecule type" value="Genomic_DNA"/>
</dbReference>
<dbReference type="FunFam" id="1.20.5.440:FF:000001">
    <property type="entry name" value="ATP synthase epsilon chain"/>
    <property type="match status" value="1"/>
</dbReference>
<accession>A0A430B1M9</accession>
<dbReference type="SUPFAM" id="SSF46604">
    <property type="entry name" value="Epsilon subunit of F1F0-ATP synthase C-terminal domain"/>
    <property type="match status" value="1"/>
</dbReference>
<comment type="function">
    <text evidence="1 14">Produces ATP from ADP in the presence of a proton gradient across the membrane.</text>
</comment>
<dbReference type="HAMAP" id="MF_00530">
    <property type="entry name" value="ATP_synth_epsil_bac"/>
    <property type="match status" value="1"/>
</dbReference>
<evidence type="ECO:0000256" key="1">
    <source>
        <dbReference type="ARBA" id="ARBA00003543"/>
    </source>
</evidence>
<evidence type="ECO:0000256" key="16">
    <source>
        <dbReference type="SAM" id="Coils"/>
    </source>
</evidence>
<keyword evidence="11 14" id="KW-0066">ATP synthesis</keyword>
<evidence type="ECO:0000256" key="14">
    <source>
        <dbReference type="HAMAP-Rule" id="MF_00530"/>
    </source>
</evidence>
<evidence type="ECO:0000256" key="5">
    <source>
        <dbReference type="ARBA" id="ARBA00022448"/>
    </source>
</evidence>
<comment type="subunit">
    <text evidence="14 15">F-type ATPases have 2 components, CF(1) - the catalytic core - and CF(0) - the membrane proton channel. CF(1) has five subunits: alpha(3), beta(3), gamma(1), delta(1), epsilon(1). CF(0) has three main subunits: a, b and c.</text>
</comment>
<dbReference type="Gene3D" id="2.60.15.10">
    <property type="entry name" value="F0F1 ATP synthase delta/epsilon subunit, N-terminal"/>
    <property type="match status" value="1"/>
</dbReference>
<evidence type="ECO:0000256" key="6">
    <source>
        <dbReference type="ARBA" id="ARBA00022475"/>
    </source>
</evidence>
<dbReference type="PANTHER" id="PTHR13822:SF10">
    <property type="entry name" value="ATP SYNTHASE EPSILON CHAIN, CHLOROPLASTIC"/>
    <property type="match status" value="1"/>
</dbReference>
<dbReference type="InterPro" id="IPR036771">
    <property type="entry name" value="ATPsynth_dsu/esu_N"/>
</dbReference>
<comment type="similarity">
    <text evidence="3 14 15">Belongs to the ATPase epsilon chain family.</text>
</comment>
<evidence type="ECO:0000313" key="20">
    <source>
        <dbReference type="Proteomes" id="UP000288028"/>
    </source>
</evidence>
<keyword evidence="16" id="KW-0175">Coiled coil</keyword>
<evidence type="ECO:0000256" key="3">
    <source>
        <dbReference type="ARBA" id="ARBA00005712"/>
    </source>
</evidence>
<dbReference type="InterPro" id="IPR001469">
    <property type="entry name" value="ATP_synth_F1_dsu/esu"/>
</dbReference>
<evidence type="ECO:0000256" key="10">
    <source>
        <dbReference type="ARBA" id="ARBA00023196"/>
    </source>
</evidence>
<keyword evidence="8 14" id="KW-0406">Ion transport</keyword>
<sequence length="144" mass="15573">MSSFTVDIVTPDGVIYHHQAKFLVASTQAGSLGVLPNHSPLISPLNIDAVRIDLTEEDGGSSDWVAVNGGIIEIRDNVVSVLANSAETEHNIDVSRAEEAKERAEAKIQKAKETKDHDIDLGRAEIALVRAVNRLNVANKRGRN</sequence>
<evidence type="ECO:0000256" key="8">
    <source>
        <dbReference type="ARBA" id="ARBA00023065"/>
    </source>
</evidence>
<evidence type="ECO:0000256" key="11">
    <source>
        <dbReference type="ARBA" id="ARBA00023310"/>
    </source>
</evidence>
<dbReference type="RefSeq" id="WP_126794197.1">
    <property type="nucleotide sequence ID" value="NZ_CP060720.1"/>
</dbReference>
<dbReference type="SUPFAM" id="SSF51344">
    <property type="entry name" value="Epsilon subunit of F1F0-ATP synthase N-terminal domain"/>
    <property type="match status" value="1"/>
</dbReference>
<dbReference type="OrthoDB" id="9804110at2"/>
<keyword evidence="6 14" id="KW-1003">Cell membrane</keyword>